<evidence type="ECO:0000313" key="2">
    <source>
        <dbReference type="Proteomes" id="UP000199283"/>
    </source>
</evidence>
<organism evidence="1 2">
    <name type="scientific">Jannaschia helgolandensis</name>
    <dbReference type="NCBI Taxonomy" id="188906"/>
    <lineage>
        <taxon>Bacteria</taxon>
        <taxon>Pseudomonadati</taxon>
        <taxon>Pseudomonadota</taxon>
        <taxon>Alphaproteobacteria</taxon>
        <taxon>Rhodobacterales</taxon>
        <taxon>Roseobacteraceae</taxon>
        <taxon>Jannaschia</taxon>
    </lineage>
</organism>
<name>A0A1H7SEV4_9RHOB</name>
<keyword evidence="2" id="KW-1185">Reference proteome</keyword>
<dbReference type="EMBL" id="FNZQ01000008">
    <property type="protein sequence ID" value="SEL71152.1"/>
    <property type="molecule type" value="Genomic_DNA"/>
</dbReference>
<dbReference type="RefSeq" id="WP_092764890.1">
    <property type="nucleotide sequence ID" value="NZ_FNZQ01000008.1"/>
</dbReference>
<dbReference type="Proteomes" id="UP000199283">
    <property type="component" value="Unassembled WGS sequence"/>
</dbReference>
<accession>A0A1H7SEV4</accession>
<protein>
    <submittedName>
        <fullName evidence="1">Uncharacterized protein</fullName>
    </submittedName>
</protein>
<dbReference type="OrthoDB" id="7658906at2"/>
<reference evidence="1 2" key="1">
    <citation type="submission" date="2016-10" db="EMBL/GenBank/DDBJ databases">
        <authorList>
            <person name="de Groot N.N."/>
        </authorList>
    </citation>
    <scope>NUCLEOTIDE SEQUENCE [LARGE SCALE GENOMIC DNA]</scope>
    <source>
        <strain evidence="1 2">DSM 14858</strain>
    </source>
</reference>
<dbReference type="STRING" id="188906.SAMN04488526_3329"/>
<evidence type="ECO:0000313" key="1">
    <source>
        <dbReference type="EMBL" id="SEL71152.1"/>
    </source>
</evidence>
<sequence>MKFRVSIGVFAGDFPAQQLVFAHLMDVCPDADLDQVEVLARPFAPRLGHFFDAGTVSDLPEDTLVLTFPGAGVPLTATDRLRVVGRFTGTITRALLPED</sequence>
<dbReference type="AlphaFoldDB" id="A0A1H7SEV4"/>
<proteinExistence type="predicted"/>
<gene>
    <name evidence="1" type="ORF">SAMN04488526_3329</name>
</gene>